<gene>
    <name evidence="1" type="ORF">XM47_03955</name>
</gene>
<dbReference type="InterPro" id="IPR023214">
    <property type="entry name" value="HAD_sf"/>
</dbReference>
<dbReference type="RefSeq" id="WP_048689930.1">
    <property type="nucleotide sequence ID" value="NZ_KQ130483.1"/>
</dbReference>
<reference evidence="1 2" key="1">
    <citation type="submission" date="2015-04" db="EMBL/GenBank/DDBJ databases">
        <title>Draft Genome Sequence of the Novel Agar-Digesting Marine Bacterium Q1.</title>
        <authorList>
            <person name="Li Y."/>
            <person name="Li D."/>
            <person name="Chen G."/>
            <person name="Du Z."/>
        </authorList>
    </citation>
    <scope>NUCLEOTIDE SEQUENCE [LARGE SCALE GENOMIC DNA]</scope>
    <source>
        <strain evidence="1 2">Q1</strain>
    </source>
</reference>
<dbReference type="PRINTS" id="PR00413">
    <property type="entry name" value="HADHALOGNASE"/>
</dbReference>
<dbReference type="PANTHER" id="PTHR43611:SF3">
    <property type="entry name" value="FLAVIN MONONUCLEOTIDE HYDROLASE 1, CHLOROPLATIC"/>
    <property type="match status" value="1"/>
</dbReference>
<accession>A0A0J8GYS6</accession>
<protein>
    <recommendedName>
        <fullName evidence="3">HAD family hydrolase</fullName>
    </recommendedName>
</protein>
<dbReference type="OrthoDB" id="9797415at2"/>
<keyword evidence="2" id="KW-1185">Reference proteome</keyword>
<proteinExistence type="predicted"/>
<name>A0A0J8GYS6_9ALTE</name>
<comment type="caution">
    <text evidence="1">The sequence shown here is derived from an EMBL/GenBank/DDBJ whole genome shotgun (WGS) entry which is preliminary data.</text>
</comment>
<dbReference type="SUPFAM" id="SSF56784">
    <property type="entry name" value="HAD-like"/>
    <property type="match status" value="1"/>
</dbReference>
<dbReference type="Pfam" id="PF00702">
    <property type="entry name" value="Hydrolase"/>
    <property type="match status" value="1"/>
</dbReference>
<organism evidence="1 2">
    <name type="scientific">Catenovulum maritimum</name>
    <dbReference type="NCBI Taxonomy" id="1513271"/>
    <lineage>
        <taxon>Bacteria</taxon>
        <taxon>Pseudomonadati</taxon>
        <taxon>Pseudomonadota</taxon>
        <taxon>Gammaproteobacteria</taxon>
        <taxon>Alteromonadales</taxon>
        <taxon>Alteromonadaceae</taxon>
        <taxon>Catenovulum</taxon>
    </lineage>
</organism>
<dbReference type="SFLD" id="SFLDS00003">
    <property type="entry name" value="Haloacid_Dehalogenase"/>
    <property type="match status" value="1"/>
</dbReference>
<evidence type="ECO:0008006" key="3">
    <source>
        <dbReference type="Google" id="ProtNLM"/>
    </source>
</evidence>
<dbReference type="STRING" id="1513271.XM47_03955"/>
<dbReference type="Gene3D" id="1.10.150.240">
    <property type="entry name" value="Putative phosphatase, domain 2"/>
    <property type="match status" value="1"/>
</dbReference>
<sequence>MQRKYEVIVFDLGGVLLDISGVQDILSWLGNRLTLPEFWLKWINSDNVQAFEKGLMSPDTFVRELINEFDLAVSEQEFVDSYSTWIKGVFPSVEKIINQLKLDYKVACLTNTNLIHWPEIEKMQLLAQLDYQFVSFKMGAVKPNSDIYQLMLDELSVSPEQVLFVDDNQINVDAALALGIDAYRVVGISELQALLKQLNLID</sequence>
<dbReference type="Proteomes" id="UP000037600">
    <property type="component" value="Unassembled WGS sequence"/>
</dbReference>
<dbReference type="PANTHER" id="PTHR43611">
    <property type="entry name" value="ALPHA-D-GLUCOSE 1-PHOSPHATE PHOSPHATASE"/>
    <property type="match status" value="1"/>
</dbReference>
<dbReference type="SFLD" id="SFLDG01129">
    <property type="entry name" value="C1.5:_HAD__Beta-PGM__Phosphata"/>
    <property type="match status" value="1"/>
</dbReference>
<dbReference type="EMBL" id="LAZL01000004">
    <property type="protein sequence ID" value="KMT66389.1"/>
    <property type="molecule type" value="Genomic_DNA"/>
</dbReference>
<dbReference type="Gene3D" id="3.40.50.1000">
    <property type="entry name" value="HAD superfamily/HAD-like"/>
    <property type="match status" value="1"/>
</dbReference>
<evidence type="ECO:0000313" key="2">
    <source>
        <dbReference type="Proteomes" id="UP000037600"/>
    </source>
</evidence>
<dbReference type="InterPro" id="IPR036412">
    <property type="entry name" value="HAD-like_sf"/>
</dbReference>
<dbReference type="InterPro" id="IPR023198">
    <property type="entry name" value="PGP-like_dom2"/>
</dbReference>
<evidence type="ECO:0000313" key="1">
    <source>
        <dbReference type="EMBL" id="KMT66389.1"/>
    </source>
</evidence>
<dbReference type="CDD" id="cd02603">
    <property type="entry name" value="HAD_sEH-N_like"/>
    <property type="match status" value="1"/>
</dbReference>
<dbReference type="AlphaFoldDB" id="A0A0J8GYS6"/>
<dbReference type="InterPro" id="IPR006439">
    <property type="entry name" value="HAD-SF_hydro_IA"/>
</dbReference>
<dbReference type="NCBIfam" id="TIGR01509">
    <property type="entry name" value="HAD-SF-IA-v3"/>
    <property type="match status" value="1"/>
</dbReference>